<dbReference type="PANTHER" id="PTHR43792">
    <property type="entry name" value="GNAT FAMILY, PUTATIVE (AFU_ORTHOLOGUE AFUA_3G00765)-RELATED-RELATED"/>
    <property type="match status" value="1"/>
</dbReference>
<dbReference type="SUPFAM" id="SSF55729">
    <property type="entry name" value="Acyl-CoA N-acyltransferases (Nat)"/>
    <property type="match status" value="1"/>
</dbReference>
<dbReference type="Gene3D" id="3.40.630.30">
    <property type="match status" value="1"/>
</dbReference>
<comment type="similarity">
    <text evidence="3">Belongs to the acetyltransferase family. RimJ subfamily.</text>
</comment>
<keyword evidence="1 5" id="KW-0808">Transferase</keyword>
<proteinExistence type="inferred from homology"/>
<reference evidence="5 6" key="1">
    <citation type="submission" date="2020-02" db="EMBL/GenBank/DDBJ databases">
        <title>Bacillus aquiflavi sp. nov., isolated from yellow water of strong flavor Chinese baijiu in Yibin region of China.</title>
        <authorList>
            <person name="Xie J."/>
        </authorList>
    </citation>
    <scope>NUCLEOTIDE SEQUENCE [LARGE SCALE GENOMIC DNA]</scope>
    <source>
        <strain evidence="5 6">SA4</strain>
    </source>
</reference>
<feature type="domain" description="N-acetyltransferase" evidence="4">
    <location>
        <begin position="10"/>
        <end position="169"/>
    </location>
</feature>
<keyword evidence="6" id="KW-1185">Reference proteome</keyword>
<sequence>MIPTLISDRLVLRPFSLEDSPTVEELASSPLIADTTLNIPHPYPKGGAEAWIQSHDELAAAKNSFTFAIEKKETSELIGSMAIGIGNDNRAELAYWIGVPYWGHGYATEASKLLIRFGFEQKGLNKIWAAAFTRNPASTKVMEKVGMTYEGTFRQHVIKNGKYEDLSYCSILKEEYTELLKKEISSTSQS</sequence>
<dbReference type="InterPro" id="IPR016181">
    <property type="entry name" value="Acyl_CoA_acyltransferase"/>
</dbReference>
<dbReference type="RefSeq" id="WP_163181793.1">
    <property type="nucleotide sequence ID" value="NZ_JAAIWM010000011.1"/>
</dbReference>
<accession>A0A6M0QCA5</accession>
<dbReference type="AlphaFoldDB" id="A0A6M0QCA5"/>
<protein>
    <submittedName>
        <fullName evidence="5">GNAT family N-acetyltransferase</fullName>
    </submittedName>
</protein>
<dbReference type="Proteomes" id="UP000481043">
    <property type="component" value="Unassembled WGS sequence"/>
</dbReference>
<dbReference type="InterPro" id="IPR051531">
    <property type="entry name" value="N-acetyltransferase"/>
</dbReference>
<keyword evidence="2" id="KW-0012">Acyltransferase</keyword>
<dbReference type="GO" id="GO:0016747">
    <property type="term" value="F:acyltransferase activity, transferring groups other than amino-acyl groups"/>
    <property type="evidence" value="ECO:0007669"/>
    <property type="project" value="InterPro"/>
</dbReference>
<dbReference type="PANTHER" id="PTHR43792:SF8">
    <property type="entry name" value="[RIBOSOMAL PROTEIN US5]-ALANINE N-ACETYLTRANSFERASE"/>
    <property type="match status" value="1"/>
</dbReference>
<comment type="caution">
    <text evidence="5">The sequence shown here is derived from an EMBL/GenBank/DDBJ whole genome shotgun (WGS) entry which is preliminary data.</text>
</comment>
<evidence type="ECO:0000256" key="3">
    <source>
        <dbReference type="ARBA" id="ARBA00038502"/>
    </source>
</evidence>
<evidence type="ECO:0000256" key="1">
    <source>
        <dbReference type="ARBA" id="ARBA00022679"/>
    </source>
</evidence>
<dbReference type="InterPro" id="IPR000182">
    <property type="entry name" value="GNAT_dom"/>
</dbReference>
<evidence type="ECO:0000313" key="6">
    <source>
        <dbReference type="Proteomes" id="UP000481043"/>
    </source>
</evidence>
<gene>
    <name evidence="5" type="ORF">G4D63_19690</name>
</gene>
<name>A0A6M0QCA5_9BACI</name>
<dbReference type="PROSITE" id="PS51186">
    <property type="entry name" value="GNAT"/>
    <property type="match status" value="1"/>
</dbReference>
<dbReference type="Pfam" id="PF13302">
    <property type="entry name" value="Acetyltransf_3"/>
    <property type="match status" value="1"/>
</dbReference>
<dbReference type="EMBL" id="JAAIWM010000011">
    <property type="protein sequence ID" value="NEY73926.1"/>
    <property type="molecule type" value="Genomic_DNA"/>
</dbReference>
<evidence type="ECO:0000256" key="2">
    <source>
        <dbReference type="ARBA" id="ARBA00023315"/>
    </source>
</evidence>
<evidence type="ECO:0000259" key="4">
    <source>
        <dbReference type="PROSITE" id="PS51186"/>
    </source>
</evidence>
<evidence type="ECO:0000313" key="5">
    <source>
        <dbReference type="EMBL" id="NEY73926.1"/>
    </source>
</evidence>
<organism evidence="5 6">
    <name type="scientific">Bacillus mesophilus</name>
    <dbReference type="NCBI Taxonomy" id="1808955"/>
    <lineage>
        <taxon>Bacteria</taxon>
        <taxon>Bacillati</taxon>
        <taxon>Bacillota</taxon>
        <taxon>Bacilli</taxon>
        <taxon>Bacillales</taxon>
        <taxon>Bacillaceae</taxon>
        <taxon>Bacillus</taxon>
    </lineage>
</organism>